<reference evidence="2 3" key="1">
    <citation type="submission" date="2019-03" db="EMBL/GenBank/DDBJ databases">
        <title>Genomic Encyclopedia of Type Strains, Phase IV (KMG-IV): sequencing the most valuable type-strain genomes for metagenomic binning, comparative biology and taxonomic classification.</title>
        <authorList>
            <person name="Goeker M."/>
        </authorList>
    </citation>
    <scope>NUCLEOTIDE SEQUENCE [LARGE SCALE GENOMIC DNA]</scope>
    <source>
        <strain evidence="2 3">DSM 24979</strain>
    </source>
</reference>
<dbReference type="PIRSF" id="PIRSF012526">
    <property type="entry name" value="CYTH_UCP012526"/>
    <property type="match status" value="1"/>
</dbReference>
<evidence type="ECO:0000313" key="2">
    <source>
        <dbReference type="EMBL" id="TCL51000.1"/>
    </source>
</evidence>
<dbReference type="CDD" id="cd07762">
    <property type="entry name" value="CYTH-like_Pase_1"/>
    <property type="match status" value="1"/>
</dbReference>
<feature type="domain" description="CYTH" evidence="1">
    <location>
        <begin position="4"/>
        <end position="192"/>
    </location>
</feature>
<dbReference type="Proteomes" id="UP000295658">
    <property type="component" value="Unassembled WGS sequence"/>
</dbReference>
<dbReference type="OrthoDB" id="384378at2"/>
<dbReference type="Pfam" id="PF01928">
    <property type="entry name" value="CYTH"/>
    <property type="match status" value="1"/>
</dbReference>
<organism evidence="2 3">
    <name type="scientific">Thermolongibacillus altinsuensis</name>
    <dbReference type="NCBI Taxonomy" id="575256"/>
    <lineage>
        <taxon>Bacteria</taxon>
        <taxon>Bacillati</taxon>
        <taxon>Bacillota</taxon>
        <taxon>Bacilli</taxon>
        <taxon>Bacillales</taxon>
        <taxon>Anoxybacillaceae</taxon>
        <taxon>Thermolongibacillus</taxon>
    </lineage>
</organism>
<dbReference type="RefSeq" id="WP_132947764.1">
    <property type="nucleotide sequence ID" value="NZ_BSVG01000004.1"/>
</dbReference>
<dbReference type="Gene3D" id="2.40.320.10">
    <property type="entry name" value="Hypothetical Protein Pfu-838710-001"/>
    <property type="match status" value="1"/>
</dbReference>
<dbReference type="AlphaFoldDB" id="A0A4R1QJ21"/>
<dbReference type="PROSITE" id="PS51707">
    <property type="entry name" value="CYTH"/>
    <property type="match status" value="1"/>
</dbReference>
<protein>
    <submittedName>
        <fullName evidence="2">Uncharacterized protein YjbK</fullName>
    </submittedName>
</protein>
<accession>A0A4R1QJ21</accession>
<dbReference type="EMBL" id="SLUL01000004">
    <property type="protein sequence ID" value="TCL51000.1"/>
    <property type="molecule type" value="Genomic_DNA"/>
</dbReference>
<dbReference type="SMART" id="SM01118">
    <property type="entry name" value="CYTH"/>
    <property type="match status" value="1"/>
</dbReference>
<dbReference type="SUPFAM" id="SSF55154">
    <property type="entry name" value="CYTH-like phosphatases"/>
    <property type="match status" value="1"/>
</dbReference>
<evidence type="ECO:0000313" key="3">
    <source>
        <dbReference type="Proteomes" id="UP000295658"/>
    </source>
</evidence>
<dbReference type="InterPro" id="IPR009195">
    <property type="entry name" value="Uncharacterised_YjbK"/>
</dbReference>
<keyword evidence="3" id="KW-1185">Reference proteome</keyword>
<sequence length="194" mass="22887">MNQEVEIEFKNLLTKEEFLRLKEALQINENEFNKQENHYFDTSDFQLKQKGSALRLRIKKETYTLTLKQPHAEGLLETHEFLSKEQAQRLLNGETIPFGKIAEQLTNLGIVPSSVQYFGTLITKRAERSYEGGLIVLDHSHYLNVDDYEMEYEATNRSEGEKIFQSLLEKFQIPKRETKNKIERFYLKKYEVEG</sequence>
<gene>
    <name evidence="2" type="ORF">EDD69_10450</name>
</gene>
<evidence type="ECO:0000259" key="1">
    <source>
        <dbReference type="PROSITE" id="PS51707"/>
    </source>
</evidence>
<comment type="caution">
    <text evidence="2">The sequence shown here is derived from an EMBL/GenBank/DDBJ whole genome shotgun (WGS) entry which is preliminary data.</text>
</comment>
<dbReference type="InterPro" id="IPR033469">
    <property type="entry name" value="CYTH-like_dom_sf"/>
</dbReference>
<name>A0A4R1QJ21_9BACL</name>
<proteinExistence type="predicted"/>
<dbReference type="InterPro" id="IPR023577">
    <property type="entry name" value="CYTH_domain"/>
</dbReference>